<comment type="caution">
    <text evidence="7">The sequence shown here is derived from an EMBL/GenBank/DDBJ whole genome shotgun (WGS) entry which is preliminary data.</text>
</comment>
<keyword evidence="2" id="KW-0285">Flavoprotein</keyword>
<name>A0AA40CR61_9PEZI</name>
<dbReference type="InterPro" id="IPR002938">
    <property type="entry name" value="FAD-bd"/>
</dbReference>
<evidence type="ECO:0000256" key="4">
    <source>
        <dbReference type="ARBA" id="ARBA00023002"/>
    </source>
</evidence>
<dbReference type="PANTHER" id="PTHR47178:SF3">
    <property type="entry name" value="FAD-BINDING DOMAIN-CONTAINING PROTEIN"/>
    <property type="match status" value="1"/>
</dbReference>
<evidence type="ECO:0000313" key="7">
    <source>
        <dbReference type="EMBL" id="KAK0648396.1"/>
    </source>
</evidence>
<evidence type="ECO:0000256" key="3">
    <source>
        <dbReference type="ARBA" id="ARBA00022827"/>
    </source>
</evidence>
<dbReference type="GO" id="GO:0004497">
    <property type="term" value="F:monooxygenase activity"/>
    <property type="evidence" value="ECO:0007669"/>
    <property type="project" value="UniProtKB-KW"/>
</dbReference>
<dbReference type="GO" id="GO:0071949">
    <property type="term" value="F:FAD binding"/>
    <property type="evidence" value="ECO:0007669"/>
    <property type="project" value="InterPro"/>
</dbReference>
<sequence>MIVHWALPTLRNMLPADVFADLPSAHAHPFYPYGDNPESLPFYNGITGEVAVRITAQFRRMSRRRLRQVCAKGLDIKWGVRVMDVRMEESGPVSLVLSDGGIASADLVIGADGSSSRIRQWLVGEEAGRSIATDWTIGSGIVRYTAEQAKAMLAPSEICAACAGPNGLIVVATSDLKDPEDLSTCSFHVVRIWKDKAVSCEGGEAISKMKAATTPDFFNEPFYSAVQQISEDSSTVFLRQLQYWPTTPWDNRGGRVTLVGDAAHCMLPNRGQGLNQALGDVDVLVAQMLKVKEEGATLGEALGNYEADVFVRGRKAALESLEDANAVMTTQNFSESRQAKQGLAK</sequence>
<protein>
    <recommendedName>
        <fullName evidence="6">FAD-binding domain-containing protein</fullName>
    </recommendedName>
</protein>
<dbReference type="SUPFAM" id="SSF51905">
    <property type="entry name" value="FAD/NAD(P)-binding domain"/>
    <property type="match status" value="1"/>
</dbReference>
<evidence type="ECO:0000256" key="1">
    <source>
        <dbReference type="ARBA" id="ARBA00001974"/>
    </source>
</evidence>
<keyword evidence="3" id="KW-0274">FAD</keyword>
<keyword evidence="4" id="KW-0560">Oxidoreductase</keyword>
<dbReference type="PRINTS" id="PR00420">
    <property type="entry name" value="RNGMNOXGNASE"/>
</dbReference>
<evidence type="ECO:0000256" key="2">
    <source>
        <dbReference type="ARBA" id="ARBA00022630"/>
    </source>
</evidence>
<dbReference type="AlphaFoldDB" id="A0AA40CR61"/>
<keyword evidence="5" id="KW-0503">Monooxygenase</keyword>
<accession>A0AA40CR61</accession>
<dbReference type="Proteomes" id="UP001174936">
    <property type="component" value="Unassembled WGS sequence"/>
</dbReference>
<proteinExistence type="predicted"/>
<dbReference type="Pfam" id="PF01494">
    <property type="entry name" value="FAD_binding_3"/>
    <property type="match status" value="1"/>
</dbReference>
<reference evidence="7" key="1">
    <citation type="submission" date="2023-06" db="EMBL/GenBank/DDBJ databases">
        <title>Genome-scale phylogeny and comparative genomics of the fungal order Sordariales.</title>
        <authorList>
            <consortium name="Lawrence Berkeley National Laboratory"/>
            <person name="Hensen N."/>
            <person name="Bonometti L."/>
            <person name="Westerberg I."/>
            <person name="Brannstrom I.O."/>
            <person name="Guillou S."/>
            <person name="Cros-Aarteil S."/>
            <person name="Calhoun S."/>
            <person name="Haridas S."/>
            <person name="Kuo A."/>
            <person name="Mondo S."/>
            <person name="Pangilinan J."/>
            <person name="Riley R."/>
            <person name="Labutti K."/>
            <person name="Andreopoulos B."/>
            <person name="Lipzen A."/>
            <person name="Chen C."/>
            <person name="Yanf M."/>
            <person name="Daum C."/>
            <person name="Ng V."/>
            <person name="Clum A."/>
            <person name="Steindorff A."/>
            <person name="Ohm R."/>
            <person name="Martin F."/>
            <person name="Silar P."/>
            <person name="Natvig D."/>
            <person name="Lalanne C."/>
            <person name="Gautier V."/>
            <person name="Ament-Velasquez S.L."/>
            <person name="Kruys A."/>
            <person name="Hutchinson M.I."/>
            <person name="Powell A.J."/>
            <person name="Barry K."/>
            <person name="Miller A.N."/>
            <person name="Grigoriev I.V."/>
            <person name="Debuchy R."/>
            <person name="Gladieux P."/>
            <person name="Thoren M.H."/>
            <person name="Johannesson H."/>
        </authorList>
    </citation>
    <scope>NUCLEOTIDE SEQUENCE</scope>
    <source>
        <strain evidence="7">SMH2532-1</strain>
    </source>
</reference>
<dbReference type="PANTHER" id="PTHR47178">
    <property type="entry name" value="MONOOXYGENASE, FAD-BINDING"/>
    <property type="match status" value="1"/>
</dbReference>
<evidence type="ECO:0000259" key="6">
    <source>
        <dbReference type="Pfam" id="PF01494"/>
    </source>
</evidence>
<gene>
    <name evidence="7" type="ORF">B0T16DRAFT_115082</name>
</gene>
<dbReference type="Gene3D" id="3.50.50.60">
    <property type="entry name" value="FAD/NAD(P)-binding domain"/>
    <property type="match status" value="1"/>
</dbReference>
<keyword evidence="8" id="KW-1185">Reference proteome</keyword>
<organism evidence="7 8">
    <name type="scientific">Cercophora newfieldiana</name>
    <dbReference type="NCBI Taxonomy" id="92897"/>
    <lineage>
        <taxon>Eukaryota</taxon>
        <taxon>Fungi</taxon>
        <taxon>Dikarya</taxon>
        <taxon>Ascomycota</taxon>
        <taxon>Pezizomycotina</taxon>
        <taxon>Sordariomycetes</taxon>
        <taxon>Sordariomycetidae</taxon>
        <taxon>Sordariales</taxon>
        <taxon>Lasiosphaeriaceae</taxon>
        <taxon>Cercophora</taxon>
    </lineage>
</organism>
<feature type="domain" description="FAD-binding" evidence="6">
    <location>
        <begin position="71"/>
        <end position="307"/>
    </location>
</feature>
<dbReference type="EMBL" id="JAULSV010000003">
    <property type="protein sequence ID" value="KAK0648396.1"/>
    <property type="molecule type" value="Genomic_DNA"/>
</dbReference>
<evidence type="ECO:0000313" key="8">
    <source>
        <dbReference type="Proteomes" id="UP001174936"/>
    </source>
</evidence>
<evidence type="ECO:0000256" key="5">
    <source>
        <dbReference type="ARBA" id="ARBA00023033"/>
    </source>
</evidence>
<dbReference type="InterPro" id="IPR036188">
    <property type="entry name" value="FAD/NAD-bd_sf"/>
</dbReference>
<comment type="cofactor">
    <cofactor evidence="1">
        <name>FAD</name>
        <dbReference type="ChEBI" id="CHEBI:57692"/>
    </cofactor>
</comment>